<comment type="caution">
    <text evidence="1">The sequence shown here is derived from an EMBL/GenBank/DDBJ whole genome shotgun (WGS) entry which is preliminary data.</text>
</comment>
<organism evidence="1 2">
    <name type="scientific">Vibrio genomosp. F10 str. ZF-129</name>
    <dbReference type="NCBI Taxonomy" id="1187848"/>
    <lineage>
        <taxon>Bacteria</taxon>
        <taxon>Pseudomonadati</taxon>
        <taxon>Pseudomonadota</taxon>
        <taxon>Gammaproteobacteria</taxon>
        <taxon>Vibrionales</taxon>
        <taxon>Vibrionaceae</taxon>
        <taxon>Vibrio</taxon>
    </lineage>
</organism>
<dbReference type="RefSeq" id="WP_017041690.1">
    <property type="nucleotide sequence ID" value="NZ_AJYQ02000078.1"/>
</dbReference>
<dbReference type="STRING" id="1187848.A1QO_00815"/>
<evidence type="ECO:0000313" key="1">
    <source>
        <dbReference type="EMBL" id="OEE35334.1"/>
    </source>
</evidence>
<sequence>MIKQVKVFHYDNGKNVVGRELNTTELELLSGDRSCQESQTMLQRLSKSKRWLACDCKTPMALMYTRHQSGTYGLVNHYHSGVHDPSCRFHTQIKGAEREDSSRDFVDDSLHDLLGRENIFALFRLFPAEYTTHEDGNDDKKVTTPSKPKIDSLFRILYNCIDSGYQNHFFGEKFSKDQQSVLNQLMLARDRTDAMYVRGGMPHLMSQEERDKIDNPLKEICFVGERGKEMAESFLITEMKKRKGRSRPTAIVFLTADSYHYEPKRRSVSLVNDYDGSPSVTHLTDLVTPPKYATDMSHSFDYPVVVIAAMTFESPDSKLPVVGKVAVQPILGDGSICPVNNVYELNYLRTVNFILTHYRNTYPDFGFRLTKPLFGFKNHPHLQPSFILSIKNIHTNKIGRCYVEIVADKLKATLEKSENSLEQIKFHYKGEVQLIKSFEYPTDKEREYIKDVTIMTKKSIAAILTTI</sequence>
<name>A0A1E5BGD4_9VIBR</name>
<dbReference type="AlphaFoldDB" id="A0A1E5BGD4"/>
<gene>
    <name evidence="1" type="ORF">A1QO_00815</name>
</gene>
<evidence type="ECO:0000313" key="2">
    <source>
        <dbReference type="Proteomes" id="UP000094741"/>
    </source>
</evidence>
<dbReference type="EMBL" id="AJYQ02000078">
    <property type="protein sequence ID" value="OEE35334.1"/>
    <property type="molecule type" value="Genomic_DNA"/>
</dbReference>
<accession>A0A1E5BGD4</accession>
<dbReference type="Proteomes" id="UP000094741">
    <property type="component" value="Unassembled WGS sequence"/>
</dbReference>
<protein>
    <recommendedName>
        <fullName evidence="3">DUF1173 domain-containing protein</fullName>
    </recommendedName>
</protein>
<reference evidence="1 2" key="1">
    <citation type="journal article" date="2012" name="Science">
        <title>Ecological populations of bacteria act as socially cohesive units of antibiotic production and resistance.</title>
        <authorList>
            <person name="Cordero O.X."/>
            <person name="Wildschutte H."/>
            <person name="Kirkup B."/>
            <person name="Proehl S."/>
            <person name="Ngo L."/>
            <person name="Hussain F."/>
            <person name="Le Roux F."/>
            <person name="Mincer T."/>
            <person name="Polz M.F."/>
        </authorList>
    </citation>
    <scope>NUCLEOTIDE SEQUENCE [LARGE SCALE GENOMIC DNA]</scope>
    <source>
        <strain evidence="1 2">ZF-129</strain>
    </source>
</reference>
<dbReference type="OrthoDB" id="5919113at2"/>
<proteinExistence type="predicted"/>
<evidence type="ECO:0008006" key="3">
    <source>
        <dbReference type="Google" id="ProtNLM"/>
    </source>
</evidence>